<dbReference type="Pfam" id="PF13442">
    <property type="entry name" value="Cytochrome_CBB3"/>
    <property type="match status" value="1"/>
</dbReference>
<dbReference type="NCBIfam" id="NF045773">
    <property type="entry name" value="cytochro_C550"/>
    <property type="match status" value="1"/>
</dbReference>
<evidence type="ECO:0000256" key="3">
    <source>
        <dbReference type="ARBA" id="ARBA00022723"/>
    </source>
</evidence>
<evidence type="ECO:0000256" key="6">
    <source>
        <dbReference type="PIRSR" id="PIRSR000025-1"/>
    </source>
</evidence>
<keyword evidence="2 6" id="KW-0349">Heme</keyword>
<keyword evidence="8" id="KW-0812">Transmembrane</keyword>
<dbReference type="Proteomes" id="UP000435187">
    <property type="component" value="Unassembled WGS sequence"/>
</dbReference>
<dbReference type="GO" id="GO:0009055">
    <property type="term" value="F:electron transfer activity"/>
    <property type="evidence" value="ECO:0007669"/>
    <property type="project" value="InterPro"/>
</dbReference>
<dbReference type="InterPro" id="IPR051811">
    <property type="entry name" value="Cytochrome_c550/c551-like"/>
</dbReference>
<evidence type="ECO:0000256" key="1">
    <source>
        <dbReference type="ARBA" id="ARBA00022448"/>
    </source>
</evidence>
<keyword evidence="5 7" id="KW-0408">Iron</keyword>
<evidence type="ECO:0000256" key="5">
    <source>
        <dbReference type="ARBA" id="ARBA00023004"/>
    </source>
</evidence>
<dbReference type="SUPFAM" id="SSF46626">
    <property type="entry name" value="Cytochrome c"/>
    <property type="match status" value="1"/>
</dbReference>
<evidence type="ECO:0000313" key="11">
    <source>
        <dbReference type="Proteomes" id="UP000435187"/>
    </source>
</evidence>
<dbReference type="InterPro" id="IPR009056">
    <property type="entry name" value="Cyt_c-like_dom"/>
</dbReference>
<keyword evidence="8" id="KW-1133">Transmembrane helix</keyword>
<dbReference type="InterPro" id="IPR012218">
    <property type="entry name" value="Cyt_c_BACSU-c550-type"/>
</dbReference>
<name>A0A6N7R524_9BACI</name>
<feature type="binding site" description="axial binding residue" evidence="7">
    <location>
        <position position="97"/>
    </location>
    <ligand>
        <name>heme c</name>
        <dbReference type="ChEBI" id="CHEBI:61717"/>
    </ligand>
    <ligandPart>
        <name>Fe</name>
        <dbReference type="ChEBI" id="CHEBI:18248"/>
    </ligandPart>
</feature>
<accession>A0A6N7R524</accession>
<feature type="binding site" description="covalent" evidence="6">
    <location>
        <position position="59"/>
    </location>
    <ligand>
        <name>heme c</name>
        <dbReference type="ChEBI" id="CHEBI:61717"/>
    </ligand>
</feature>
<dbReference type="InterPro" id="IPR036909">
    <property type="entry name" value="Cyt_c-like_dom_sf"/>
</dbReference>
<dbReference type="Gene3D" id="1.10.760.10">
    <property type="entry name" value="Cytochrome c-like domain"/>
    <property type="match status" value="1"/>
</dbReference>
<feature type="domain" description="Cytochrome c" evidence="9">
    <location>
        <begin position="37"/>
        <end position="118"/>
    </location>
</feature>
<proteinExistence type="predicted"/>
<keyword evidence="4" id="KW-0249">Electron transport</keyword>
<evidence type="ECO:0000256" key="7">
    <source>
        <dbReference type="PIRSR" id="PIRSR000025-2"/>
    </source>
</evidence>
<keyword evidence="1" id="KW-0813">Transport</keyword>
<keyword evidence="8" id="KW-0472">Membrane</keyword>
<gene>
    <name evidence="10" type="ORF">GH885_18470</name>
</gene>
<dbReference type="PIRSF" id="PIRSF000025">
    <property type="entry name" value="Cytc_Bsub_c550"/>
    <property type="match status" value="1"/>
</dbReference>
<dbReference type="RefSeq" id="WP_153836789.1">
    <property type="nucleotide sequence ID" value="NZ_JBHUMW010000010.1"/>
</dbReference>
<dbReference type="AlphaFoldDB" id="A0A6N7R524"/>
<evidence type="ECO:0000259" key="9">
    <source>
        <dbReference type="PROSITE" id="PS51007"/>
    </source>
</evidence>
<feature type="transmembrane region" description="Helical" evidence="8">
    <location>
        <begin position="6"/>
        <end position="28"/>
    </location>
</feature>
<dbReference type="PROSITE" id="PS51007">
    <property type="entry name" value="CYTC"/>
    <property type="match status" value="1"/>
</dbReference>
<keyword evidence="11" id="KW-1185">Reference proteome</keyword>
<organism evidence="10 11">
    <name type="scientific">Gracilibacillus thailandensis</name>
    <dbReference type="NCBI Taxonomy" id="563735"/>
    <lineage>
        <taxon>Bacteria</taxon>
        <taxon>Bacillati</taxon>
        <taxon>Bacillota</taxon>
        <taxon>Bacilli</taxon>
        <taxon>Bacillales</taxon>
        <taxon>Bacillaceae</taxon>
        <taxon>Gracilibacillus</taxon>
    </lineage>
</organism>
<evidence type="ECO:0000313" key="10">
    <source>
        <dbReference type="EMBL" id="MRI68296.1"/>
    </source>
</evidence>
<reference evidence="10 11" key="1">
    <citation type="submission" date="2019-10" db="EMBL/GenBank/DDBJ databases">
        <title>Gracilibacillus salitolerans sp. nov., a moderate halophile isolated from a saline soil in northwest China.</title>
        <authorList>
            <person name="Gan L."/>
        </authorList>
    </citation>
    <scope>NUCLEOTIDE SEQUENCE [LARGE SCALE GENOMIC DNA]</scope>
    <source>
        <strain evidence="10 11">TP2-8</strain>
    </source>
</reference>
<dbReference type="InterPro" id="IPR054780">
    <property type="entry name" value="Cytochro_C550_firm"/>
</dbReference>
<dbReference type="PANTHER" id="PTHR37823">
    <property type="entry name" value="CYTOCHROME C-553-LIKE"/>
    <property type="match status" value="1"/>
</dbReference>
<dbReference type="GO" id="GO:0005506">
    <property type="term" value="F:iron ion binding"/>
    <property type="evidence" value="ECO:0007669"/>
    <property type="project" value="InterPro"/>
</dbReference>
<evidence type="ECO:0000256" key="4">
    <source>
        <dbReference type="ARBA" id="ARBA00022982"/>
    </source>
</evidence>
<dbReference type="GO" id="GO:0016020">
    <property type="term" value="C:membrane"/>
    <property type="evidence" value="ECO:0007669"/>
    <property type="project" value="InterPro"/>
</dbReference>
<dbReference type="PANTHER" id="PTHR37823:SF3">
    <property type="entry name" value="CYTOCHROME C-551"/>
    <property type="match status" value="1"/>
</dbReference>
<dbReference type="EMBL" id="WJEE01000058">
    <property type="protein sequence ID" value="MRI68296.1"/>
    <property type="molecule type" value="Genomic_DNA"/>
</dbReference>
<feature type="binding site" description="axial binding residue" evidence="7">
    <location>
        <position position="60"/>
    </location>
    <ligand>
        <name>heme c</name>
        <dbReference type="ChEBI" id="CHEBI:61717"/>
    </ligand>
    <ligandPart>
        <name>Fe</name>
        <dbReference type="ChEBI" id="CHEBI:18248"/>
    </ligandPart>
</feature>
<sequence>MKKNPIIPFALIAVLGILAMIILSVVGLNEQERIATGGDGEGETTEADPEALIQSCIGCHGGDLEGGSGPSLNDVHERLSVEEIESMIINGSENGNMPGGLVTNEEAAVLAEWLAEGQE</sequence>
<evidence type="ECO:0000256" key="2">
    <source>
        <dbReference type="ARBA" id="ARBA00022617"/>
    </source>
</evidence>
<feature type="binding site" description="covalent" evidence="6">
    <location>
        <position position="56"/>
    </location>
    <ligand>
        <name>heme c</name>
        <dbReference type="ChEBI" id="CHEBI:61717"/>
    </ligand>
</feature>
<evidence type="ECO:0000256" key="8">
    <source>
        <dbReference type="SAM" id="Phobius"/>
    </source>
</evidence>
<dbReference type="GO" id="GO:0020037">
    <property type="term" value="F:heme binding"/>
    <property type="evidence" value="ECO:0007669"/>
    <property type="project" value="InterPro"/>
</dbReference>
<comment type="PTM">
    <text evidence="6">Binds 1 heme c group covalently per subunit.</text>
</comment>
<comment type="caution">
    <text evidence="10">The sequence shown here is derived from an EMBL/GenBank/DDBJ whole genome shotgun (WGS) entry which is preliminary data.</text>
</comment>
<protein>
    <submittedName>
        <fullName evidence="10">Cytochrome c</fullName>
    </submittedName>
</protein>
<keyword evidence="3 7" id="KW-0479">Metal-binding</keyword>